<dbReference type="Proteomes" id="UP000233551">
    <property type="component" value="Unassembled WGS sequence"/>
</dbReference>
<keyword evidence="5" id="KW-1185">Reference proteome</keyword>
<dbReference type="EMBL" id="PGOL01002379">
    <property type="protein sequence ID" value="PKI48553.1"/>
    <property type="molecule type" value="Genomic_DNA"/>
</dbReference>
<proteinExistence type="predicted"/>
<sequence>MKFTAPPPADWHQSDLGTSIKSSSLSLRANEQWKSSGPKRRERSDNDEEQCGHSEKRQKRGGKKRKERGSKSWYEPEETEADTVDDQEYLEDEDANLNYREGPANETQEKDKDDEEENTQDLLAAAGIEDSDADDEVTICLIQKISYSSARAT</sequence>
<feature type="compositionally biased region" description="Polar residues" evidence="1">
    <location>
        <begin position="15"/>
        <end position="35"/>
    </location>
</feature>
<evidence type="ECO:0000256" key="1">
    <source>
        <dbReference type="SAM" id="MobiDB-lite"/>
    </source>
</evidence>
<evidence type="ECO:0000313" key="4">
    <source>
        <dbReference type="Proteomes" id="UP000197138"/>
    </source>
</evidence>
<feature type="region of interest" description="Disordered" evidence="1">
    <location>
        <begin position="1"/>
        <end position="134"/>
    </location>
</feature>
<dbReference type="AlphaFoldDB" id="A0A218XCE4"/>
<organism evidence="2 4">
    <name type="scientific">Punica granatum</name>
    <name type="common">Pomegranate</name>
    <dbReference type="NCBI Taxonomy" id="22663"/>
    <lineage>
        <taxon>Eukaryota</taxon>
        <taxon>Viridiplantae</taxon>
        <taxon>Streptophyta</taxon>
        <taxon>Embryophyta</taxon>
        <taxon>Tracheophyta</taxon>
        <taxon>Spermatophyta</taxon>
        <taxon>Magnoliopsida</taxon>
        <taxon>eudicotyledons</taxon>
        <taxon>Gunneridae</taxon>
        <taxon>Pentapetalae</taxon>
        <taxon>rosids</taxon>
        <taxon>malvids</taxon>
        <taxon>Myrtales</taxon>
        <taxon>Lythraceae</taxon>
        <taxon>Punica</taxon>
    </lineage>
</organism>
<reference evidence="4" key="1">
    <citation type="journal article" date="2017" name="Plant J.">
        <title>The pomegranate (Punica granatum L.) genome and the genomics of punicalagin biosynthesis.</title>
        <authorList>
            <person name="Qin G."/>
            <person name="Xu C."/>
            <person name="Ming R."/>
            <person name="Tang H."/>
            <person name="Guyot R."/>
            <person name="Kramer E.M."/>
            <person name="Hu Y."/>
            <person name="Yi X."/>
            <person name="Qi Y."/>
            <person name="Xu X."/>
            <person name="Gao Z."/>
            <person name="Pan H."/>
            <person name="Jian J."/>
            <person name="Tian Y."/>
            <person name="Yue Z."/>
            <person name="Xu Y."/>
        </authorList>
    </citation>
    <scope>NUCLEOTIDE SEQUENCE [LARGE SCALE GENOMIC DNA]</scope>
    <source>
        <strain evidence="4">cv. Dabenzi</strain>
    </source>
</reference>
<accession>A0A218XCE4</accession>
<dbReference type="STRING" id="22663.A0A218XCE4"/>
<evidence type="ECO:0000313" key="5">
    <source>
        <dbReference type="Proteomes" id="UP000233551"/>
    </source>
</evidence>
<reference evidence="3 5" key="3">
    <citation type="submission" date="2017-11" db="EMBL/GenBank/DDBJ databases">
        <title>De-novo sequencing of pomegranate (Punica granatum L.) genome.</title>
        <authorList>
            <person name="Akparov Z."/>
            <person name="Amiraslanov A."/>
            <person name="Hajiyeva S."/>
            <person name="Abbasov M."/>
            <person name="Kaur K."/>
            <person name="Hamwieh A."/>
            <person name="Solovyev V."/>
            <person name="Salamov A."/>
            <person name="Braich B."/>
            <person name="Kosarev P."/>
            <person name="Mahmoud A."/>
            <person name="Hajiyev E."/>
            <person name="Babayeva S."/>
            <person name="Izzatullayeva V."/>
            <person name="Mammadov A."/>
            <person name="Mammadov A."/>
            <person name="Sharifova S."/>
            <person name="Ojaghi J."/>
            <person name="Eynullazada K."/>
            <person name="Bayramov B."/>
            <person name="Abdulazimova A."/>
            <person name="Shahmuradov I."/>
        </authorList>
    </citation>
    <scope>NUCLEOTIDE SEQUENCE [LARGE SCALE GENOMIC DNA]</scope>
    <source>
        <strain evidence="3">AG2017</strain>
        <strain evidence="5">cv. AG2017</strain>
        <tissue evidence="3">Leaf</tissue>
    </source>
</reference>
<feature type="compositionally biased region" description="Basic residues" evidence="1">
    <location>
        <begin position="56"/>
        <end position="68"/>
    </location>
</feature>
<gene>
    <name evidence="2" type="ORF">CDL15_Pgr002022</name>
    <name evidence="3" type="ORF">CRG98_031074</name>
</gene>
<evidence type="ECO:0000313" key="2">
    <source>
        <dbReference type="EMBL" id="OWM82448.1"/>
    </source>
</evidence>
<comment type="caution">
    <text evidence="2">The sequence shown here is derived from an EMBL/GenBank/DDBJ whole genome shotgun (WGS) entry which is preliminary data.</text>
</comment>
<name>A0A218XCE4_PUNGR</name>
<dbReference type="Proteomes" id="UP000197138">
    <property type="component" value="Unassembled WGS sequence"/>
</dbReference>
<reference evidence="2" key="2">
    <citation type="submission" date="2017-06" db="EMBL/GenBank/DDBJ databases">
        <title>The pomegranate genome and the genomics of punicalagin biosynthesis.</title>
        <authorList>
            <person name="Xu C."/>
        </authorList>
    </citation>
    <scope>NUCLEOTIDE SEQUENCE [LARGE SCALE GENOMIC DNA]</scope>
    <source>
        <tissue evidence="2">Fresh leaf</tissue>
    </source>
</reference>
<dbReference type="EMBL" id="MTKT01002011">
    <property type="protein sequence ID" value="OWM82448.1"/>
    <property type="molecule type" value="Genomic_DNA"/>
</dbReference>
<protein>
    <submittedName>
        <fullName evidence="2">Uncharacterized protein</fullName>
    </submittedName>
</protein>
<evidence type="ECO:0000313" key="3">
    <source>
        <dbReference type="EMBL" id="PKI48553.1"/>
    </source>
</evidence>
<feature type="compositionally biased region" description="Acidic residues" evidence="1">
    <location>
        <begin position="75"/>
        <end position="95"/>
    </location>
</feature>